<dbReference type="NCBIfam" id="TIGR03552">
    <property type="entry name" value="F420_cofC"/>
    <property type="match status" value="1"/>
</dbReference>
<dbReference type="SUPFAM" id="SSF53448">
    <property type="entry name" value="Nucleotide-diphospho-sugar transferases"/>
    <property type="match status" value="1"/>
</dbReference>
<evidence type="ECO:0000256" key="1">
    <source>
        <dbReference type="ARBA" id="ARBA00022679"/>
    </source>
</evidence>
<accession>A0AAD0KDF0</accession>
<evidence type="ECO:0000256" key="5">
    <source>
        <dbReference type="HAMAP-Rule" id="MF_02114"/>
    </source>
</evidence>
<feature type="binding site" evidence="5">
    <location>
        <position position="213"/>
    </location>
    <ligand>
        <name>phosphoenolpyruvate</name>
        <dbReference type="ChEBI" id="CHEBI:58702"/>
    </ligand>
</feature>
<feature type="binding site" evidence="5">
    <location>
        <position position="210"/>
    </location>
    <ligand>
        <name>phosphoenolpyruvate</name>
        <dbReference type="ChEBI" id="CHEBI:58702"/>
    </ligand>
</feature>
<protein>
    <recommendedName>
        <fullName evidence="5">Phosphoenolpyruvate guanylyltransferase</fullName>
        <shortName evidence="5">PEP guanylyltransferase</shortName>
        <ecNumber evidence="5">2.7.7.105</ecNumber>
    </recommendedName>
</protein>
<comment type="function">
    <text evidence="5">Guanylyltransferase that catalyzes the activation of phosphoenolpyruvate (PEP) as enolpyruvoyl-2-diphospho-5'-guanosine, via the condensation of PEP with GTP. It is involved in the biosynthesis of coenzyme F420, a hydride carrier cofactor.</text>
</comment>
<evidence type="ECO:0000256" key="6">
    <source>
        <dbReference type="SAM" id="MobiDB-lite"/>
    </source>
</evidence>
<reference evidence="8 9" key="1">
    <citation type="submission" date="2018-05" db="EMBL/GenBank/DDBJ databases">
        <title>Complete genome sequence of Gordonia terrae NRRL B-16283.</title>
        <authorList>
            <person name="Garlena R.A."/>
            <person name="Russell D.A."/>
            <person name="Hatfull G.F."/>
        </authorList>
    </citation>
    <scope>NUCLEOTIDE SEQUENCE [LARGE SCALE GENOMIC DNA]</scope>
    <source>
        <strain evidence="8 9">NRRL B-16283</strain>
    </source>
</reference>
<dbReference type="EC" id="2.7.7.105" evidence="5"/>
<dbReference type="EMBL" id="CP029604">
    <property type="protein sequence ID" value="AWO84932.1"/>
    <property type="molecule type" value="Genomic_DNA"/>
</dbReference>
<evidence type="ECO:0000256" key="4">
    <source>
        <dbReference type="ARBA" id="ARBA00023134"/>
    </source>
</evidence>
<dbReference type="InterPro" id="IPR025877">
    <property type="entry name" value="MobA-like_NTP_Trfase"/>
</dbReference>
<evidence type="ECO:0000259" key="7">
    <source>
        <dbReference type="Pfam" id="PF12804"/>
    </source>
</evidence>
<gene>
    <name evidence="8" type="primary">cofC</name>
    <name evidence="5" type="synonym">fbiD</name>
    <name evidence="8" type="ORF">DLJ61_16710</name>
</gene>
<organism evidence="8 9">
    <name type="scientific">Gordonia terrae</name>
    <dbReference type="NCBI Taxonomy" id="2055"/>
    <lineage>
        <taxon>Bacteria</taxon>
        <taxon>Bacillati</taxon>
        <taxon>Actinomycetota</taxon>
        <taxon>Actinomycetes</taxon>
        <taxon>Mycobacteriales</taxon>
        <taxon>Gordoniaceae</taxon>
        <taxon>Gordonia</taxon>
    </lineage>
</organism>
<dbReference type="GO" id="GO:0052645">
    <property type="term" value="P:F420-0 metabolic process"/>
    <property type="evidence" value="ECO:0007669"/>
    <property type="project" value="UniProtKB-UniRule"/>
</dbReference>
<dbReference type="InterPro" id="IPR029044">
    <property type="entry name" value="Nucleotide-diphossugar_trans"/>
</dbReference>
<evidence type="ECO:0000313" key="9">
    <source>
        <dbReference type="Proteomes" id="UP000247118"/>
    </source>
</evidence>
<feature type="domain" description="MobA-like NTP transferase" evidence="7">
    <location>
        <begin position="82"/>
        <end position="191"/>
    </location>
</feature>
<dbReference type="PANTHER" id="PTHR40392:SF1">
    <property type="entry name" value="2-PHOSPHO-L-LACTATE GUANYLYLTRANSFERASE"/>
    <property type="match status" value="1"/>
</dbReference>
<keyword evidence="3 5" id="KW-0547">Nucleotide-binding</keyword>
<dbReference type="InterPro" id="IPR002835">
    <property type="entry name" value="CofC"/>
</dbReference>
<feature type="region of interest" description="Disordered" evidence="6">
    <location>
        <begin position="111"/>
        <end position="133"/>
    </location>
</feature>
<feature type="binding site" evidence="5">
    <location>
        <position position="194"/>
    </location>
    <ligand>
        <name>phosphoenolpyruvate</name>
        <dbReference type="ChEBI" id="CHEBI:58702"/>
    </ligand>
</feature>
<dbReference type="Pfam" id="PF12804">
    <property type="entry name" value="NTP_transf_3"/>
    <property type="match status" value="1"/>
</dbReference>
<dbReference type="GO" id="GO:0043814">
    <property type="term" value="F:phospholactate guanylyltransferase activity"/>
    <property type="evidence" value="ECO:0007669"/>
    <property type="project" value="InterPro"/>
</dbReference>
<comment type="catalytic activity">
    <reaction evidence="5">
        <text>phosphoenolpyruvate + GTP + H(+) = enolpyruvoyl-2-diphospho-5'-guanosine + diphosphate</text>
        <dbReference type="Rhea" id="RHEA:30519"/>
        <dbReference type="ChEBI" id="CHEBI:15378"/>
        <dbReference type="ChEBI" id="CHEBI:33019"/>
        <dbReference type="ChEBI" id="CHEBI:37565"/>
        <dbReference type="ChEBI" id="CHEBI:58702"/>
        <dbReference type="ChEBI" id="CHEBI:143701"/>
        <dbReference type="EC" id="2.7.7.105"/>
    </reaction>
</comment>
<dbReference type="GO" id="GO:0005525">
    <property type="term" value="F:GTP binding"/>
    <property type="evidence" value="ECO:0007669"/>
    <property type="project" value="UniProtKB-KW"/>
</dbReference>
<keyword evidence="4 5" id="KW-0342">GTP-binding</keyword>
<keyword evidence="2 5" id="KW-0548">Nucleotidyltransferase</keyword>
<proteinExistence type="inferred from homology"/>
<evidence type="ECO:0000256" key="3">
    <source>
        <dbReference type="ARBA" id="ARBA00022741"/>
    </source>
</evidence>
<comment type="pathway">
    <text evidence="5">Cofactor biosynthesis; coenzyme F420 biosynthesis.</text>
</comment>
<dbReference type="HAMAP" id="MF_02114">
    <property type="entry name" value="CofC"/>
    <property type="match status" value="1"/>
</dbReference>
<dbReference type="AlphaFoldDB" id="A0AAD0KDF0"/>
<dbReference type="Gene3D" id="3.90.550.10">
    <property type="entry name" value="Spore Coat Polysaccharide Biosynthesis Protein SpsA, Chain A"/>
    <property type="match status" value="1"/>
</dbReference>
<evidence type="ECO:0000256" key="2">
    <source>
        <dbReference type="ARBA" id="ARBA00022695"/>
    </source>
</evidence>
<dbReference type="PANTHER" id="PTHR40392">
    <property type="entry name" value="2-PHOSPHO-L-LACTATE GUANYLYLTRANSFERASE"/>
    <property type="match status" value="1"/>
</dbReference>
<keyword evidence="1 5" id="KW-0808">Transferase</keyword>
<name>A0AAD0KDF0_9ACTN</name>
<comment type="similarity">
    <text evidence="5">Belongs to the CofC family.</text>
</comment>
<sequence>MSPTTGGCIMMVGMEHSTVGADADSTIVDAGGTEPVATSVAAVLAVKSLHRAKSRLAATLSTAFEGDDPVTRGSLVLAMFLDTVEALRGAGISRIVVVSPDDEVLAAARRSGMRGLRESPHGDPTQGPPPSDAGLNAAFVDGARWAGDAWPDSTGLMYVQADLPAATSTSLTAVLRAAQQHRSSFLTDRDGTGTVLLHGTFVDATTPRFGPGSAAAHRSAGAVELDPAGVNWPDLRTDVDTATDLAVARELGLGPHTTAALRHL</sequence>
<dbReference type="Proteomes" id="UP000247118">
    <property type="component" value="Chromosome"/>
</dbReference>
<evidence type="ECO:0000313" key="8">
    <source>
        <dbReference type="EMBL" id="AWO84932.1"/>
    </source>
</evidence>